<dbReference type="GeneID" id="70242224"/>
<dbReference type="EMBL" id="JAJTJA010000011">
    <property type="protein sequence ID" value="KAH8692354.1"/>
    <property type="molecule type" value="Genomic_DNA"/>
</dbReference>
<dbReference type="RefSeq" id="XP_046068351.1">
    <property type="nucleotide sequence ID" value="XM_046211937.1"/>
</dbReference>
<name>A0AAD4PX88_9EURO</name>
<keyword evidence="2" id="KW-1185">Reference proteome</keyword>
<dbReference type="Proteomes" id="UP001201262">
    <property type="component" value="Unassembled WGS sequence"/>
</dbReference>
<reference evidence="1" key="1">
    <citation type="submission" date="2021-12" db="EMBL/GenBank/DDBJ databases">
        <title>Convergent genome expansion in fungi linked to evolution of root-endophyte symbiosis.</title>
        <authorList>
            <consortium name="DOE Joint Genome Institute"/>
            <person name="Ke Y.-H."/>
            <person name="Bonito G."/>
            <person name="Liao H.-L."/>
            <person name="Looney B."/>
            <person name="Rojas-Flechas A."/>
            <person name="Nash J."/>
            <person name="Hameed K."/>
            <person name="Schadt C."/>
            <person name="Martin F."/>
            <person name="Crous P.W."/>
            <person name="Miettinen O."/>
            <person name="Magnuson J.K."/>
            <person name="Labbe J."/>
            <person name="Jacobson D."/>
            <person name="Doktycz M.J."/>
            <person name="Veneault-Fourrey C."/>
            <person name="Kuo A."/>
            <person name="Mondo S."/>
            <person name="Calhoun S."/>
            <person name="Riley R."/>
            <person name="Ohm R."/>
            <person name="LaButti K."/>
            <person name="Andreopoulos B."/>
            <person name="Pangilinan J."/>
            <person name="Nolan M."/>
            <person name="Tritt A."/>
            <person name="Clum A."/>
            <person name="Lipzen A."/>
            <person name="Daum C."/>
            <person name="Barry K."/>
            <person name="Grigoriev I.V."/>
            <person name="Vilgalys R."/>
        </authorList>
    </citation>
    <scope>NUCLEOTIDE SEQUENCE</scope>
    <source>
        <strain evidence="1">PMI_201</strain>
    </source>
</reference>
<evidence type="ECO:0000313" key="2">
    <source>
        <dbReference type="Proteomes" id="UP001201262"/>
    </source>
</evidence>
<organism evidence="1 2">
    <name type="scientific">Talaromyces proteolyticus</name>
    <dbReference type="NCBI Taxonomy" id="1131652"/>
    <lineage>
        <taxon>Eukaryota</taxon>
        <taxon>Fungi</taxon>
        <taxon>Dikarya</taxon>
        <taxon>Ascomycota</taxon>
        <taxon>Pezizomycotina</taxon>
        <taxon>Eurotiomycetes</taxon>
        <taxon>Eurotiomycetidae</taxon>
        <taxon>Eurotiales</taxon>
        <taxon>Trichocomaceae</taxon>
        <taxon>Talaromyces</taxon>
        <taxon>Talaromyces sect. Bacilispori</taxon>
    </lineage>
</organism>
<sequence>SRRNYVRKTFTWDQETQYLVAAPKMEDGQKRIVVTEDMIADIVEHVHENNGPCWMGLHRGISKSYYGIFRSGIIYLLRQWQICAYNQSKRPKNSHPVPAGFQSVNDEFIDFLHHDDSLFGSST</sequence>
<proteinExistence type="predicted"/>
<feature type="non-terminal residue" evidence="1">
    <location>
        <position position="1"/>
    </location>
</feature>
<gene>
    <name evidence="1" type="ORF">BGW36DRAFT_304115</name>
</gene>
<protein>
    <submittedName>
        <fullName evidence="1">Uncharacterized protein</fullName>
    </submittedName>
</protein>
<evidence type="ECO:0000313" key="1">
    <source>
        <dbReference type="EMBL" id="KAH8692354.1"/>
    </source>
</evidence>
<comment type="caution">
    <text evidence="1">The sequence shown here is derived from an EMBL/GenBank/DDBJ whole genome shotgun (WGS) entry which is preliminary data.</text>
</comment>
<dbReference type="AlphaFoldDB" id="A0AAD4PX88"/>
<accession>A0AAD4PX88</accession>